<name>A0A895YQG0_9ACTN</name>
<evidence type="ECO:0000256" key="2">
    <source>
        <dbReference type="SAM" id="Phobius"/>
    </source>
</evidence>
<accession>A0A895YQG0</accession>
<dbReference type="RefSeq" id="WP_239678572.1">
    <property type="nucleotide sequence ID" value="NZ_CP070499.1"/>
</dbReference>
<dbReference type="EMBL" id="CP070499">
    <property type="protein sequence ID" value="QSB16360.1"/>
    <property type="molecule type" value="Genomic_DNA"/>
</dbReference>
<feature type="compositionally biased region" description="Pro residues" evidence="1">
    <location>
        <begin position="1"/>
        <end position="20"/>
    </location>
</feature>
<feature type="transmembrane region" description="Helical" evidence="2">
    <location>
        <begin position="98"/>
        <end position="118"/>
    </location>
</feature>
<keyword evidence="2" id="KW-0812">Transmembrane</keyword>
<keyword evidence="4" id="KW-1185">Reference proteome</keyword>
<dbReference type="AlphaFoldDB" id="A0A895YQG0"/>
<protein>
    <submittedName>
        <fullName evidence="3">DUF2567 domain-containing protein</fullName>
    </submittedName>
</protein>
<feature type="region of interest" description="Disordered" evidence="1">
    <location>
        <begin position="229"/>
        <end position="248"/>
    </location>
</feature>
<evidence type="ECO:0000313" key="3">
    <source>
        <dbReference type="EMBL" id="QSB16360.1"/>
    </source>
</evidence>
<feature type="region of interest" description="Disordered" evidence="1">
    <location>
        <begin position="1"/>
        <end position="28"/>
    </location>
</feature>
<keyword evidence="2" id="KW-1133">Transmembrane helix</keyword>
<feature type="transmembrane region" description="Helical" evidence="2">
    <location>
        <begin position="125"/>
        <end position="145"/>
    </location>
</feature>
<dbReference type="KEGG" id="nhy:JQS43_08795"/>
<reference evidence="3" key="1">
    <citation type="submission" date="2021-02" db="EMBL/GenBank/DDBJ databases">
        <title>Natrosporangium hydrolyticum gen. nov., sp. nov, a haloalkaliphilic actinobacterium from a soda solonchak soil.</title>
        <authorList>
            <person name="Sorokin D.Y."/>
            <person name="Khijniak T.V."/>
            <person name="Zakharycheva A.P."/>
            <person name="Boueva O.V."/>
            <person name="Ariskina E.V."/>
            <person name="Hahnke R.L."/>
            <person name="Bunk B."/>
            <person name="Sproer C."/>
            <person name="Schumann P."/>
            <person name="Evtushenko L.I."/>
            <person name="Kublanov I.V."/>
        </authorList>
    </citation>
    <scope>NUCLEOTIDE SEQUENCE</scope>
    <source>
        <strain evidence="3">DSM 106523</strain>
    </source>
</reference>
<keyword evidence="2" id="KW-0472">Membrane</keyword>
<gene>
    <name evidence="3" type="ORF">JQS43_08795</name>
</gene>
<organism evidence="3 4">
    <name type="scientific">Natronosporangium hydrolyticum</name>
    <dbReference type="NCBI Taxonomy" id="2811111"/>
    <lineage>
        <taxon>Bacteria</taxon>
        <taxon>Bacillati</taxon>
        <taxon>Actinomycetota</taxon>
        <taxon>Actinomycetes</taxon>
        <taxon>Micromonosporales</taxon>
        <taxon>Micromonosporaceae</taxon>
        <taxon>Natronosporangium</taxon>
    </lineage>
</organism>
<sequence>MSQPGDPPPATDAWPSPPSPLSASLASTSLPMPAPGPMPAGRRPVLGWLVFVAAVAVAGFPLGLLWSLIAPDVPLVLVEGGLAYAETQPEQQIAADGWFAILSVPFGVAVAAAGWLLARRQRGSAGLAAVTVGAVLAALAAWWLGRQVGLAGYESTLAAAEPGDQLGRPPDLAAAEIGWWPPRITGVLLVPATVAAAAYTLLAAWSRFPSLRGEDEPEPFVGPGVVEHPGVAEHRGTAEHPGGDPYHR</sequence>
<feature type="transmembrane region" description="Helical" evidence="2">
    <location>
        <begin position="184"/>
        <end position="205"/>
    </location>
</feature>
<feature type="transmembrane region" description="Helical" evidence="2">
    <location>
        <begin position="45"/>
        <end position="69"/>
    </location>
</feature>
<feature type="compositionally biased region" description="Basic and acidic residues" evidence="1">
    <location>
        <begin position="230"/>
        <end position="248"/>
    </location>
</feature>
<proteinExistence type="predicted"/>
<dbReference type="Proteomes" id="UP000662857">
    <property type="component" value="Chromosome"/>
</dbReference>
<evidence type="ECO:0000313" key="4">
    <source>
        <dbReference type="Proteomes" id="UP000662857"/>
    </source>
</evidence>
<evidence type="ECO:0000256" key="1">
    <source>
        <dbReference type="SAM" id="MobiDB-lite"/>
    </source>
</evidence>